<sequence length="588" mass="65634">MAADPLRLDEEEYRLVYENGYKAWPALMEEAADDPGLPPASLQVEHLFPEHPYFPVGLELDGSGLLTASSTWVHGAGSCDLPSFEQLFQILPYVATPTRLFMSTKAPVPPSAWFKQYDNHLTVLVLAWAYALSARWADIIPQASPLDQSYDKRNADAIVELGVVSDDAARWWEAVLSPGQGWRAFISCGRFRLLSPWSSTFKAVPAMRLSSISRSTSPGLKQCPPFETAVRYIAEYSALHSADDPNRAAFATALMLPLVNFDRQNVLLPVPRMYFATPPSIRTRTSVTPEEPIWGRDLRQFDRLLTLSCNAHGVKSILGSIFYEPGILCNTCGPWLQGTITVLQSRKAGDLDILARAFSLRSPHLSFLWLGAIITGLHKGFLKNLGGLLGLNRIDLHEAAWAGTVLSFVQNPVPQQQESATSISRQDEFTLAFLTQEISRYRFPPIYPYPPPGSTTINDLDLDVRLHIACPGGHGLKFSKNHLELYRREERSSRGGDLGHNIDYTWMDPDRDISELATRNVFMWMRGMDDFPVNEREIYKHEWFGEDDSDDDERNRPEGDVGSSVGCNLDVTVGGWVSGVMAARCNSL</sequence>
<gene>
    <name evidence="1" type="ORF">LCI18_001902</name>
</gene>
<dbReference type="Proteomes" id="UP000830768">
    <property type="component" value="Chromosome 2"/>
</dbReference>
<evidence type="ECO:0000313" key="1">
    <source>
        <dbReference type="EMBL" id="UPK90967.1"/>
    </source>
</evidence>
<protein>
    <submittedName>
        <fullName evidence="1">Uncharacterized protein</fullName>
    </submittedName>
</protein>
<evidence type="ECO:0000313" key="2">
    <source>
        <dbReference type="Proteomes" id="UP000830768"/>
    </source>
</evidence>
<organism evidence="1 2">
    <name type="scientific">Fusarium solani subsp. cucurbitae</name>
    <name type="common">Neocosmosporum cucurbitae</name>
    <dbReference type="NCBI Taxonomy" id="2747967"/>
    <lineage>
        <taxon>Eukaryota</taxon>
        <taxon>Fungi</taxon>
        <taxon>Dikarya</taxon>
        <taxon>Ascomycota</taxon>
        <taxon>Pezizomycotina</taxon>
        <taxon>Sordariomycetes</taxon>
        <taxon>Hypocreomycetidae</taxon>
        <taxon>Hypocreales</taxon>
        <taxon>Nectriaceae</taxon>
        <taxon>Fusarium</taxon>
        <taxon>Fusarium solani species complex</taxon>
    </lineage>
</organism>
<name>A0ACD3YPU0_FUSSC</name>
<reference evidence="1" key="1">
    <citation type="submission" date="2021-11" db="EMBL/GenBank/DDBJ databases">
        <title>Fusarium solani-melongenae Genome sequencing and assembly.</title>
        <authorList>
            <person name="Xie S."/>
            <person name="Huang L."/>
            <person name="Zhang X."/>
        </authorList>
    </citation>
    <scope>NUCLEOTIDE SEQUENCE</scope>
    <source>
        <strain evidence="1">CRI 24-3</strain>
    </source>
</reference>
<keyword evidence="2" id="KW-1185">Reference proteome</keyword>
<accession>A0ACD3YPU0</accession>
<dbReference type="EMBL" id="CP090031">
    <property type="protein sequence ID" value="UPK90967.1"/>
    <property type="molecule type" value="Genomic_DNA"/>
</dbReference>
<proteinExistence type="predicted"/>